<evidence type="ECO:0000313" key="3">
    <source>
        <dbReference type="EMBL" id="PHQ28356.1"/>
    </source>
</evidence>
<organism evidence="3 4">
    <name type="scientific">Leeuwenhoekiella nanhaiensis</name>
    <dbReference type="NCBI Taxonomy" id="1655491"/>
    <lineage>
        <taxon>Bacteria</taxon>
        <taxon>Pseudomonadati</taxon>
        <taxon>Bacteroidota</taxon>
        <taxon>Flavobacteriia</taxon>
        <taxon>Flavobacteriales</taxon>
        <taxon>Flavobacteriaceae</taxon>
        <taxon>Leeuwenhoekiella</taxon>
    </lineage>
</organism>
<dbReference type="NCBIfam" id="TIGR04131">
    <property type="entry name" value="Bac_Flav_CTERM"/>
    <property type="match status" value="1"/>
</dbReference>
<dbReference type="InterPro" id="IPR036116">
    <property type="entry name" value="FN3_sf"/>
</dbReference>
<dbReference type="AlphaFoldDB" id="A0A2G1VNL8"/>
<dbReference type="Pfam" id="PF13585">
    <property type="entry name" value="CHU_C"/>
    <property type="match status" value="1"/>
</dbReference>
<accession>A0A2G1VNL8</accession>
<dbReference type="Gene3D" id="2.60.40.10">
    <property type="entry name" value="Immunoglobulins"/>
    <property type="match status" value="3"/>
</dbReference>
<evidence type="ECO:0000256" key="1">
    <source>
        <dbReference type="SAM" id="MobiDB-lite"/>
    </source>
</evidence>
<proteinExistence type="predicted"/>
<evidence type="ECO:0000313" key="4">
    <source>
        <dbReference type="Proteomes" id="UP000229433"/>
    </source>
</evidence>
<dbReference type="Proteomes" id="UP000229433">
    <property type="component" value="Unassembled WGS sequence"/>
</dbReference>
<dbReference type="OrthoDB" id="9813840at2"/>
<dbReference type="RefSeq" id="WP_099647218.1">
    <property type="nucleotide sequence ID" value="NZ_KZ319297.1"/>
</dbReference>
<evidence type="ECO:0000259" key="2">
    <source>
        <dbReference type="PROSITE" id="PS50853"/>
    </source>
</evidence>
<protein>
    <recommendedName>
        <fullName evidence="2">Fibronectin type-III domain-containing protein</fullName>
    </recommendedName>
</protein>
<name>A0A2G1VNL8_9FLAO</name>
<dbReference type="InterPro" id="IPR026341">
    <property type="entry name" value="T9SS_type_B"/>
</dbReference>
<dbReference type="EMBL" id="NQXA01000015">
    <property type="protein sequence ID" value="PHQ28356.1"/>
    <property type="molecule type" value="Genomic_DNA"/>
</dbReference>
<comment type="caution">
    <text evidence="3">The sequence shown here is derived from an EMBL/GenBank/DDBJ whole genome shotgun (WGS) entry which is preliminary data.</text>
</comment>
<dbReference type="SUPFAM" id="SSF49265">
    <property type="entry name" value="Fibronectin type III"/>
    <property type="match status" value="1"/>
</dbReference>
<dbReference type="InterPro" id="IPR003961">
    <property type="entry name" value="FN3_dom"/>
</dbReference>
<reference evidence="3 4" key="1">
    <citation type="submission" date="2017-08" db="EMBL/GenBank/DDBJ databases">
        <title>The whole genome shortgun sequences of strain Leeuwenhoekiella nanhaiensis G18 from the South China Sea.</title>
        <authorList>
            <person name="Liu Q."/>
        </authorList>
    </citation>
    <scope>NUCLEOTIDE SEQUENCE [LARGE SCALE GENOMIC DNA]</scope>
    <source>
        <strain evidence="3 4">G18</strain>
    </source>
</reference>
<dbReference type="PROSITE" id="PS50853">
    <property type="entry name" value="FN3"/>
    <property type="match status" value="1"/>
</dbReference>
<feature type="region of interest" description="Disordered" evidence="1">
    <location>
        <begin position="169"/>
        <end position="190"/>
    </location>
</feature>
<gene>
    <name evidence="3" type="ORF">CJ305_15545</name>
</gene>
<sequence>MNTYLHRFSGIVALLILNVFPEQSTVPVDRPKEAILHIDTTSATGFVLAKSGDLSDSVTSYNHSVNNRSSATGIAILQEENPPSCTNLLGPPDRTTNVGVGASLHWGVAAGASGYKLYVGTSSGGTDLVNAQDVSSNTFQFPENLPAFTKIYVRIVPYNSSGSAAGCTEESFTTGSAPQPPECTTLTNPGPGSTNAFITATISWERIDSATGYLISMGLDPEATSYVQNRNVGNSDTFFLGEALPYDTDIYVKVTPYNSSGEAQDCSIQTFRTRKDPNEPISFECTELKSPQNGATAVSTTTLLTWDPVPEVVSYLLTVGTSSGGGEILNLVNVGNSTSFEFINELPENTRIYVTLTPGYGSGAASDCLETSFTTGTRSKPTGPKAKSRYGISPDGDGINEIWEIEDLDRYTNNTVQIFNRWGDLVFETTNYDNTQNVFRGLANRKTTTGAGNLPEGTYFFRITSENPEITEPATGFIVLKR</sequence>
<feature type="domain" description="Fibronectin type-III" evidence="2">
    <location>
        <begin position="177"/>
        <end position="276"/>
    </location>
</feature>
<feature type="compositionally biased region" description="Polar residues" evidence="1">
    <location>
        <begin position="170"/>
        <end position="190"/>
    </location>
</feature>
<dbReference type="InterPro" id="IPR013783">
    <property type="entry name" value="Ig-like_fold"/>
</dbReference>
<keyword evidence="4" id="KW-1185">Reference proteome</keyword>